<accession>A0A8T0H8J2</accession>
<dbReference type="Proteomes" id="UP000822688">
    <property type="component" value="Chromosome 7"/>
</dbReference>
<evidence type="ECO:0000313" key="3">
    <source>
        <dbReference type="Proteomes" id="UP000822688"/>
    </source>
</evidence>
<name>A0A8T0H8J2_CERPU</name>
<keyword evidence="3" id="KW-1185">Reference proteome</keyword>
<dbReference type="AlphaFoldDB" id="A0A8T0H8J2"/>
<sequence>MLEAIRLTIINNLLQYHPESSEQLAMGVALGGVAPKKQVFLFAGYFLFVCLIFLELTCASVGANDD</sequence>
<reference evidence="2" key="1">
    <citation type="submission" date="2020-06" db="EMBL/GenBank/DDBJ databases">
        <title>WGS assembly of Ceratodon purpureus strain R40.</title>
        <authorList>
            <person name="Carey S.B."/>
            <person name="Jenkins J."/>
            <person name="Shu S."/>
            <person name="Lovell J.T."/>
            <person name="Sreedasyam A."/>
            <person name="Maumus F."/>
            <person name="Tiley G.P."/>
            <person name="Fernandez-Pozo N."/>
            <person name="Barry K."/>
            <person name="Chen C."/>
            <person name="Wang M."/>
            <person name="Lipzen A."/>
            <person name="Daum C."/>
            <person name="Saski C.A."/>
            <person name="Payton A.C."/>
            <person name="Mcbreen J.C."/>
            <person name="Conrad R.E."/>
            <person name="Kollar L.M."/>
            <person name="Olsson S."/>
            <person name="Huttunen S."/>
            <person name="Landis J.B."/>
            <person name="Wickett N.J."/>
            <person name="Johnson M.G."/>
            <person name="Rensing S.A."/>
            <person name="Grimwood J."/>
            <person name="Schmutz J."/>
            <person name="Mcdaniel S.F."/>
        </authorList>
    </citation>
    <scope>NUCLEOTIDE SEQUENCE</scope>
    <source>
        <strain evidence="2">R40</strain>
    </source>
</reference>
<gene>
    <name evidence="2" type="ORF">KC19_7G071800</name>
</gene>
<evidence type="ECO:0000256" key="1">
    <source>
        <dbReference type="SAM" id="Phobius"/>
    </source>
</evidence>
<feature type="transmembrane region" description="Helical" evidence="1">
    <location>
        <begin position="39"/>
        <end position="63"/>
    </location>
</feature>
<proteinExistence type="predicted"/>
<keyword evidence="1" id="KW-1133">Transmembrane helix</keyword>
<comment type="caution">
    <text evidence="2">The sequence shown here is derived from an EMBL/GenBank/DDBJ whole genome shotgun (WGS) entry which is preliminary data.</text>
</comment>
<keyword evidence="1" id="KW-0812">Transmembrane</keyword>
<dbReference type="EMBL" id="CM026428">
    <property type="protein sequence ID" value="KAG0566548.1"/>
    <property type="molecule type" value="Genomic_DNA"/>
</dbReference>
<evidence type="ECO:0000313" key="2">
    <source>
        <dbReference type="EMBL" id="KAG0566548.1"/>
    </source>
</evidence>
<organism evidence="2 3">
    <name type="scientific">Ceratodon purpureus</name>
    <name type="common">Fire moss</name>
    <name type="synonym">Dicranum purpureum</name>
    <dbReference type="NCBI Taxonomy" id="3225"/>
    <lineage>
        <taxon>Eukaryota</taxon>
        <taxon>Viridiplantae</taxon>
        <taxon>Streptophyta</taxon>
        <taxon>Embryophyta</taxon>
        <taxon>Bryophyta</taxon>
        <taxon>Bryophytina</taxon>
        <taxon>Bryopsida</taxon>
        <taxon>Dicranidae</taxon>
        <taxon>Pseudoditrichales</taxon>
        <taxon>Ditrichaceae</taxon>
        <taxon>Ceratodon</taxon>
    </lineage>
</organism>
<keyword evidence="1" id="KW-0472">Membrane</keyword>
<protein>
    <submittedName>
        <fullName evidence="2">Uncharacterized protein</fullName>
    </submittedName>
</protein>